<proteinExistence type="predicted"/>
<accession>A0ABN3UUG0</accession>
<gene>
    <name evidence="1" type="ORF">GCM10010439_73370</name>
</gene>
<dbReference type="EMBL" id="BAAATZ010000044">
    <property type="protein sequence ID" value="GAA2738647.1"/>
    <property type="molecule type" value="Genomic_DNA"/>
</dbReference>
<evidence type="ECO:0000313" key="1">
    <source>
        <dbReference type="EMBL" id="GAA2738647.1"/>
    </source>
</evidence>
<organism evidence="1 2">
    <name type="scientific">Actinocorallia aurantiaca</name>
    <dbReference type="NCBI Taxonomy" id="46204"/>
    <lineage>
        <taxon>Bacteria</taxon>
        <taxon>Bacillati</taxon>
        <taxon>Actinomycetota</taxon>
        <taxon>Actinomycetes</taxon>
        <taxon>Streptosporangiales</taxon>
        <taxon>Thermomonosporaceae</taxon>
        <taxon>Actinocorallia</taxon>
    </lineage>
</organism>
<sequence>MSIRDTTIIAALAARKAAAIWPEGVVARAITRHGTPIDVTVSGRGGNRMHHAACDGCGRSKDTPASHTGDILPVLLAWVDDHATTCAFLPRPTRTEGAR</sequence>
<protein>
    <submittedName>
        <fullName evidence="1">Uncharacterized protein</fullName>
    </submittedName>
</protein>
<comment type="caution">
    <text evidence="1">The sequence shown here is derived from an EMBL/GenBank/DDBJ whole genome shotgun (WGS) entry which is preliminary data.</text>
</comment>
<reference evidence="1 2" key="1">
    <citation type="journal article" date="2019" name="Int. J. Syst. Evol. Microbiol.">
        <title>The Global Catalogue of Microorganisms (GCM) 10K type strain sequencing project: providing services to taxonomists for standard genome sequencing and annotation.</title>
        <authorList>
            <consortium name="The Broad Institute Genomics Platform"/>
            <consortium name="The Broad Institute Genome Sequencing Center for Infectious Disease"/>
            <person name="Wu L."/>
            <person name="Ma J."/>
        </authorList>
    </citation>
    <scope>NUCLEOTIDE SEQUENCE [LARGE SCALE GENOMIC DNA]</scope>
    <source>
        <strain evidence="1 2">JCM 8201</strain>
    </source>
</reference>
<dbReference type="Proteomes" id="UP001501842">
    <property type="component" value="Unassembled WGS sequence"/>
</dbReference>
<name>A0ABN3UUG0_9ACTN</name>
<evidence type="ECO:0000313" key="2">
    <source>
        <dbReference type="Proteomes" id="UP001501842"/>
    </source>
</evidence>
<dbReference type="RefSeq" id="WP_344458263.1">
    <property type="nucleotide sequence ID" value="NZ_BAAATZ010000044.1"/>
</dbReference>
<keyword evidence="2" id="KW-1185">Reference proteome</keyword>